<comment type="caution">
    <text evidence="2">The sequence shown here is derived from an EMBL/GenBank/DDBJ whole genome shotgun (WGS) entry which is preliminary data.</text>
</comment>
<accession>A0ABT0YKJ4</accession>
<dbReference type="Gene3D" id="3.30.1460.30">
    <property type="entry name" value="YgaC/TfoX-N like chaperone"/>
    <property type="match status" value="1"/>
</dbReference>
<name>A0ABT0YKJ4_9BURK</name>
<proteinExistence type="predicted"/>
<feature type="domain" description="TfoX N-terminal" evidence="1">
    <location>
        <begin position="22"/>
        <end position="106"/>
    </location>
</feature>
<dbReference type="SUPFAM" id="SSF159894">
    <property type="entry name" value="YgaC/TfoX-N like"/>
    <property type="match status" value="1"/>
</dbReference>
<dbReference type="EMBL" id="JAMKFE010000003">
    <property type="protein sequence ID" value="MCM5678929.1"/>
    <property type="molecule type" value="Genomic_DNA"/>
</dbReference>
<sequence length="120" mass="13198">MAWQKSPPELIARFDRLVPQDPRVERRKMFGYPAAFVNGRLFAGLHQGDLVLKLPAADRALLQAHGHARAFEPMPGRAMGEFVALRGDTLPEGAVMAAWMARALEHVAAMPAKTGKRSRA</sequence>
<evidence type="ECO:0000259" key="1">
    <source>
        <dbReference type="Pfam" id="PF04993"/>
    </source>
</evidence>
<dbReference type="InterPro" id="IPR007076">
    <property type="entry name" value="TfoX_N"/>
</dbReference>
<dbReference type="Proteomes" id="UP001165541">
    <property type="component" value="Unassembled WGS sequence"/>
</dbReference>
<keyword evidence="3" id="KW-1185">Reference proteome</keyword>
<gene>
    <name evidence="2" type="ORF">M8A51_05220</name>
</gene>
<organism evidence="2 3">
    <name type="scientific">Caldimonas mangrovi</name>
    <dbReference type="NCBI Taxonomy" id="2944811"/>
    <lineage>
        <taxon>Bacteria</taxon>
        <taxon>Pseudomonadati</taxon>
        <taxon>Pseudomonadota</taxon>
        <taxon>Betaproteobacteria</taxon>
        <taxon>Burkholderiales</taxon>
        <taxon>Sphaerotilaceae</taxon>
        <taxon>Caldimonas</taxon>
    </lineage>
</organism>
<dbReference type="RefSeq" id="WP_251777113.1">
    <property type="nucleotide sequence ID" value="NZ_JAMKFE010000003.1"/>
</dbReference>
<protein>
    <submittedName>
        <fullName evidence="2">TfoX/Sxy family protein</fullName>
    </submittedName>
</protein>
<dbReference type="Pfam" id="PF04993">
    <property type="entry name" value="TfoX_N"/>
    <property type="match status" value="1"/>
</dbReference>
<reference evidence="2" key="1">
    <citation type="submission" date="2022-05" db="EMBL/GenBank/DDBJ databases">
        <title>Schlegelella sp. nov., isolated from mangrove soil.</title>
        <authorList>
            <person name="Liu Y."/>
            <person name="Ge X."/>
            <person name="Liu W."/>
        </authorList>
    </citation>
    <scope>NUCLEOTIDE SEQUENCE</scope>
    <source>
        <strain evidence="2">S2-27</strain>
    </source>
</reference>
<evidence type="ECO:0000313" key="3">
    <source>
        <dbReference type="Proteomes" id="UP001165541"/>
    </source>
</evidence>
<evidence type="ECO:0000313" key="2">
    <source>
        <dbReference type="EMBL" id="MCM5678929.1"/>
    </source>
</evidence>